<organism evidence="1 2">
    <name type="scientific">Rhinolophus ferrumequinum</name>
    <name type="common">Greater horseshoe bat</name>
    <dbReference type="NCBI Taxonomy" id="59479"/>
    <lineage>
        <taxon>Eukaryota</taxon>
        <taxon>Metazoa</taxon>
        <taxon>Chordata</taxon>
        <taxon>Craniata</taxon>
        <taxon>Vertebrata</taxon>
        <taxon>Euteleostomi</taxon>
        <taxon>Mammalia</taxon>
        <taxon>Eutheria</taxon>
        <taxon>Laurasiatheria</taxon>
        <taxon>Chiroptera</taxon>
        <taxon>Yinpterochiroptera</taxon>
        <taxon>Rhinolophoidea</taxon>
        <taxon>Rhinolophidae</taxon>
        <taxon>Rhinolophinae</taxon>
        <taxon>Rhinolophus</taxon>
    </lineage>
</organism>
<reference evidence="1 2" key="1">
    <citation type="journal article" date="2020" name="Nature">
        <title>Six reference-quality genomes reveal evolution of bat adaptations.</title>
        <authorList>
            <person name="Jebb D."/>
            <person name="Huang Z."/>
            <person name="Pippel M."/>
            <person name="Hughes G.M."/>
            <person name="Lavrichenko K."/>
            <person name="Devanna P."/>
            <person name="Winkler S."/>
            <person name="Jermiin L.S."/>
            <person name="Skirmuntt E.C."/>
            <person name="Katzourakis A."/>
            <person name="Burkitt-Gray L."/>
            <person name="Ray D.A."/>
            <person name="Sullivan K.A.M."/>
            <person name="Roscito J.G."/>
            <person name="Kirilenko B.M."/>
            <person name="Davalos L.M."/>
            <person name="Corthals A.P."/>
            <person name="Power M.L."/>
            <person name="Jones G."/>
            <person name="Ransome R.D."/>
            <person name="Dechmann D.K.N."/>
            <person name="Locatelli A.G."/>
            <person name="Puechmaille S.J."/>
            <person name="Fedrigo O."/>
            <person name="Jarvis E.D."/>
            <person name="Hiller M."/>
            <person name="Vernes S.C."/>
            <person name="Myers E.W."/>
            <person name="Teeling E.C."/>
        </authorList>
    </citation>
    <scope>NUCLEOTIDE SEQUENCE [LARGE SCALE GENOMIC DNA]</scope>
    <source>
        <strain evidence="1">MRhiFer1</strain>
        <tissue evidence="1">Lung</tissue>
    </source>
</reference>
<comment type="caution">
    <text evidence="1">The sequence shown here is derived from an EMBL/GenBank/DDBJ whole genome shotgun (WGS) entry which is preliminary data.</text>
</comment>
<dbReference type="PANTHER" id="PTHR46688:SF1">
    <property type="entry name" value="ADP-RIBOSYLATION FACTOR-LIKE PROTEIN 16"/>
    <property type="match status" value="1"/>
</dbReference>
<protein>
    <submittedName>
        <fullName evidence="1">ADP ribosylation factor like GTPase 16</fullName>
    </submittedName>
</protein>
<sequence length="156" mass="17702">MTLLVKWLQKLSSQYGKGDLGNPPPTWSMVGTNLTDIVAHRKITTRELNHLQKHQSLIIFNENDLRCDMTIEEMKSLIRLPNIIACTKQNITMAETSAGKGNGLPGAQCWLQDTHRTTAAPTAVDYQVKNVPGQLYGRRQRMALLGLWWFVLIKTW</sequence>
<evidence type="ECO:0000313" key="2">
    <source>
        <dbReference type="Proteomes" id="UP000585614"/>
    </source>
</evidence>
<name>A0A7J7TKZ6_RHIFE</name>
<evidence type="ECO:0000313" key="1">
    <source>
        <dbReference type="EMBL" id="KAF6301464.1"/>
    </source>
</evidence>
<dbReference type="PANTHER" id="PTHR46688">
    <property type="entry name" value="ADP-RIBOSYLATION FACTOR-LIKE PROTEIN 16"/>
    <property type="match status" value="1"/>
</dbReference>
<gene>
    <name evidence="1" type="ORF">mRhiFer1_000988</name>
</gene>
<proteinExistence type="predicted"/>
<dbReference type="AlphaFoldDB" id="A0A7J7TKZ6"/>
<dbReference type="Proteomes" id="UP000585614">
    <property type="component" value="Unassembled WGS sequence"/>
</dbReference>
<accession>A0A7J7TKZ6</accession>
<dbReference type="EMBL" id="JACAGC010000019">
    <property type="protein sequence ID" value="KAF6301464.1"/>
    <property type="molecule type" value="Genomic_DNA"/>
</dbReference>